<dbReference type="EMBL" id="BPVZ01000503">
    <property type="protein sequence ID" value="GKV51487.1"/>
    <property type="molecule type" value="Genomic_DNA"/>
</dbReference>
<dbReference type="CDD" id="cd01650">
    <property type="entry name" value="RT_nLTR_like"/>
    <property type="match status" value="1"/>
</dbReference>
<dbReference type="InterPro" id="IPR000504">
    <property type="entry name" value="RRM_dom"/>
</dbReference>
<feature type="compositionally biased region" description="Low complexity" evidence="2">
    <location>
        <begin position="632"/>
        <end position="652"/>
    </location>
</feature>
<evidence type="ECO:0000313" key="5">
    <source>
        <dbReference type="EMBL" id="GKV51487.1"/>
    </source>
</evidence>
<dbReference type="SMART" id="SM00360">
    <property type="entry name" value="RRM"/>
    <property type="match status" value="1"/>
</dbReference>
<dbReference type="InterPro" id="IPR036691">
    <property type="entry name" value="Endo/exonu/phosph_ase_sf"/>
</dbReference>
<feature type="region of interest" description="Disordered" evidence="2">
    <location>
        <begin position="592"/>
        <end position="674"/>
    </location>
</feature>
<dbReference type="SUPFAM" id="SSF54928">
    <property type="entry name" value="RNA-binding domain, RBD"/>
    <property type="match status" value="1"/>
</dbReference>
<keyword evidence="6" id="KW-1185">Reference proteome</keyword>
<feature type="compositionally biased region" description="Acidic residues" evidence="2">
    <location>
        <begin position="531"/>
        <end position="541"/>
    </location>
</feature>
<dbReference type="PANTHER" id="PTHR33116:SF75">
    <property type="entry name" value="RIBONUCLEASE H PROTEIN"/>
    <property type="match status" value="1"/>
</dbReference>
<accession>A0AAV5MSE0</accession>
<organism evidence="5 6">
    <name type="scientific">Rubroshorea leprosula</name>
    <dbReference type="NCBI Taxonomy" id="152421"/>
    <lineage>
        <taxon>Eukaryota</taxon>
        <taxon>Viridiplantae</taxon>
        <taxon>Streptophyta</taxon>
        <taxon>Embryophyta</taxon>
        <taxon>Tracheophyta</taxon>
        <taxon>Spermatophyta</taxon>
        <taxon>Magnoliopsida</taxon>
        <taxon>eudicotyledons</taxon>
        <taxon>Gunneridae</taxon>
        <taxon>Pentapetalae</taxon>
        <taxon>rosids</taxon>
        <taxon>malvids</taxon>
        <taxon>Malvales</taxon>
        <taxon>Dipterocarpaceae</taxon>
        <taxon>Rubroshorea</taxon>
    </lineage>
</organism>
<proteinExistence type="predicted"/>
<feature type="compositionally biased region" description="Acidic residues" evidence="2">
    <location>
        <begin position="451"/>
        <end position="461"/>
    </location>
</feature>
<name>A0AAV5MSE0_9ROSI</name>
<dbReference type="Pfam" id="PF00078">
    <property type="entry name" value="RVT_1"/>
    <property type="match status" value="1"/>
</dbReference>
<dbReference type="GO" id="GO:0003824">
    <property type="term" value="F:catalytic activity"/>
    <property type="evidence" value="ECO:0007669"/>
    <property type="project" value="InterPro"/>
</dbReference>
<feature type="region of interest" description="Disordered" evidence="2">
    <location>
        <begin position="198"/>
        <end position="235"/>
    </location>
</feature>
<feature type="domain" description="RRM" evidence="3">
    <location>
        <begin position="88"/>
        <end position="165"/>
    </location>
</feature>
<dbReference type="Pfam" id="PF03372">
    <property type="entry name" value="Exo_endo_phos"/>
    <property type="match status" value="1"/>
</dbReference>
<dbReference type="InterPro" id="IPR000477">
    <property type="entry name" value="RT_dom"/>
</dbReference>
<dbReference type="Proteomes" id="UP001054252">
    <property type="component" value="Unassembled WGS sequence"/>
</dbReference>
<dbReference type="Pfam" id="PF00076">
    <property type="entry name" value="RRM_1"/>
    <property type="match status" value="1"/>
</dbReference>
<dbReference type="InterPro" id="IPR026960">
    <property type="entry name" value="RVT-Znf"/>
</dbReference>
<feature type="compositionally biased region" description="Basic and acidic residues" evidence="2">
    <location>
        <begin position="219"/>
        <end position="228"/>
    </location>
</feature>
<dbReference type="PANTHER" id="PTHR33116">
    <property type="entry name" value="REVERSE TRANSCRIPTASE ZINC-BINDING DOMAIN-CONTAINING PROTEIN-RELATED-RELATED"/>
    <property type="match status" value="1"/>
</dbReference>
<dbReference type="GO" id="GO:0003723">
    <property type="term" value="F:RNA binding"/>
    <property type="evidence" value="ECO:0007669"/>
    <property type="project" value="UniProtKB-UniRule"/>
</dbReference>
<dbReference type="Gene3D" id="3.30.70.330">
    <property type="match status" value="1"/>
</dbReference>
<dbReference type="InterPro" id="IPR035979">
    <property type="entry name" value="RBD_domain_sf"/>
</dbReference>
<gene>
    <name evidence="5" type="ORF">SLEP1_g58137</name>
</gene>
<feature type="compositionally biased region" description="Basic and acidic residues" evidence="2">
    <location>
        <begin position="592"/>
        <end position="606"/>
    </location>
</feature>
<dbReference type="SUPFAM" id="SSF56672">
    <property type="entry name" value="DNA/RNA polymerases"/>
    <property type="match status" value="1"/>
</dbReference>
<dbReference type="InterPro" id="IPR005135">
    <property type="entry name" value="Endo/exonuclease/phosphatase"/>
</dbReference>
<evidence type="ECO:0000259" key="4">
    <source>
        <dbReference type="PROSITE" id="PS50878"/>
    </source>
</evidence>
<dbReference type="Gene3D" id="3.60.10.10">
    <property type="entry name" value="Endonuclease/exonuclease/phosphatase"/>
    <property type="match status" value="1"/>
</dbReference>
<protein>
    <submittedName>
        <fullName evidence="5">Uncharacterized protein</fullName>
    </submittedName>
</protein>
<feature type="compositionally biased region" description="Basic and acidic residues" evidence="2">
    <location>
        <begin position="615"/>
        <end position="631"/>
    </location>
</feature>
<dbReference type="InterPro" id="IPR043502">
    <property type="entry name" value="DNA/RNA_pol_sf"/>
</dbReference>
<evidence type="ECO:0000256" key="2">
    <source>
        <dbReference type="SAM" id="MobiDB-lite"/>
    </source>
</evidence>
<evidence type="ECO:0000259" key="3">
    <source>
        <dbReference type="PROSITE" id="PS50102"/>
    </source>
</evidence>
<feature type="domain" description="Reverse transcriptase" evidence="4">
    <location>
        <begin position="1247"/>
        <end position="1525"/>
    </location>
</feature>
<feature type="region of interest" description="Disordered" evidence="2">
    <location>
        <begin position="435"/>
        <end position="576"/>
    </location>
</feature>
<feature type="compositionally biased region" description="Basic residues" evidence="2">
    <location>
        <begin position="664"/>
        <end position="674"/>
    </location>
</feature>
<dbReference type="Pfam" id="PF13966">
    <property type="entry name" value="zf-RVT"/>
    <property type="match status" value="1"/>
</dbReference>
<dbReference type="SUPFAM" id="SSF56219">
    <property type="entry name" value="DNase I-like"/>
    <property type="match status" value="1"/>
</dbReference>
<dbReference type="InterPro" id="IPR012677">
    <property type="entry name" value="Nucleotide-bd_a/b_plait_sf"/>
</dbReference>
<evidence type="ECO:0000256" key="1">
    <source>
        <dbReference type="PROSITE-ProRule" id="PRU00176"/>
    </source>
</evidence>
<sequence length="2009" mass="230698">MTENGRAREWVSYTGHRTGHRWTALGNEKIRLHEGGRQWEAEDSGHRSWNWYRNDHREGGYDSGKEKGGNWSRNRQWGYDRGQYKQASAFFFTNMPVDWSYTEMWRTFGKFGRVFDIYTPQRRSKNGRRFGFVRFLNVRNTKELENQLDKIKVAGHKLWVNLAKFPEEKGKEQIVRRIFPSKKIVHGRTYADAVRGQEGCGAGKSGEKGLARPLQSEEGLNRAHEKQKQQKSGLVWKQKDRREKWSGLEFKVKEEEMQWLQGSYVGVAHSVEIVPNLQEKFYMEGYFSCRLRAMGGKLVLLDGEDKDEIKDLVEGASDWLGQWFSEVKPWAPAMVAKERFVWMRCQGAPLHAWSPEFFEELALAWGKCICLDDSTSKKRRFDVARFLLSTTTMESISVHRKVKVNGDIFELKFSEEELTNSLFSLKYDFRPSFNSDSELDESWSGASEYTEGVDEDSEEAVIGDGAGEDSPNRVTIPSKERGSRVAVTSNSEAKFEFEGESNDEGWSEKKARLSNSRVGEEESVDVVADSFEMDMEEDDAGERDGLGMSAAESKEKTLSNSNPAASLGSFGLGKQPNSVSLEGYATIRNRADEGLPKEYWADDRLNGRPQSGFEVRPEEGAKKKKSRESAEKGSIILENGSSCSSERGSLEGCGEEESSAAQKKDKKKSKKRSKSCTSVYQKSILLGFMKKKKKSRGRWGSKQSEEEEVPVFLPSTCNSIAGGSVGDSGIQNCNRLLMEPPNKRIATDMWEFAKKIGAVAEDEDSVIKKLQEMEKRDRSAKEKKRMVRDLVIGEGVDFLAIQETKKGGIDRKFCRLLWGTEEFDWVAKDSAGMSGGMVCVWNSKALRMLKVLEGENFIGIQGRWVAEDVCVNIINIYSPCQLAGKRSLWGELKELVLQTRGLWCLVGDFNTVKNAEEKVGSQAVTTEMREFNNFIMESELIDIPLVGRKFTWYQPSGRLMSRIDRFLMSEEWMNKWGEATQWGLTRSVSDHCPILLRHKKVNWGPKPFRFFDTWLEQEGCREVIREACGRKKMNGWAGFRLKEKLKITKEALKTWSRNFVPEIEGRIREVTAEIVQLDVKGETSQLSEEEIERRRQAFLSLWDSIRHKECMLQQKSRQVWLAKGDANSKFFHNYVKGRWKRNEMNSIHVKGVQITEADNLKEEIATFFEEIFTEEKWMRPSIEGTQFKKISPADNVYFTAPFSEEEIRSVVWDCDSSKAPGPDGFNFKFIKSEWETIKGDVFEFLHEFQKNGKLVKGLNTSFIVLVPKVENPQKIEEYRPISLIGGIYKILAKLLANRLKKVLGGIVGEQQMAFLSGRQLMDGVVIANEVIDEVKKKKKDAFLLKIDFEKAYDKVSWSFLDFMMQKTGFSKTWRKWIMECLSSSMVSVLVNGSPTRQFSMTRGLWQGDPLSPFLFLIIAEGINGLVGEAVEKGLLEGVVVGNKGFKVTHLQYADDTLLFGKATDDNVWALKSILRLFELVSGLKINFNKSQLIGIGVKEEWLEKMAWVLCCKKGCLPFKYLGIPVGGRCGRLSFWKPVLEGVTNKLSTWKGRYLSLGGRITLINSVLSSLPVFWMSVYLIPKGTILFIDKIRRRFLWGGVEGGKKINWVRWEKVCRDKVQGGLGVKDLRKFNLALLGKWWGRLVNEEDGLWKKVILQKYGRDGEPRFNWLRESIGFGSRWWRDICSLNVIDQEHVGWLAKGLIIKIGEGDTVKFWWDDWGGRGILANKYPRLYLISAGKDNMVSQMGRWSNGSWIWELQWRRRLFSWEAQEETEIMKEIQETPLRIGKTDVWEWVHSNNGVYTTKSAYKALKLEVEQEQQGVNLQKVWNAMVPSKVSAFSWQLLQDKIPTKANLFKRGILQNVEECKCVFCGFQMEETSHIFTQCKVAYDLWNACFRWWGISTVLDREGSKVFQQHPSALKVAEIREGWRCIWLVVVWTVWLARNDSIFKGKEADKSRLLELVQLRSFSWIKCRKKCCLFSWPDWVQDPVSCLRDAAARKRKNREVRTG</sequence>
<dbReference type="PROSITE" id="PS50102">
    <property type="entry name" value="RRM"/>
    <property type="match status" value="1"/>
</dbReference>
<reference evidence="5 6" key="1">
    <citation type="journal article" date="2021" name="Commun. Biol.">
        <title>The genome of Shorea leprosula (Dipterocarpaceae) highlights the ecological relevance of drought in aseasonal tropical rainforests.</title>
        <authorList>
            <person name="Ng K.K.S."/>
            <person name="Kobayashi M.J."/>
            <person name="Fawcett J.A."/>
            <person name="Hatakeyama M."/>
            <person name="Paape T."/>
            <person name="Ng C.H."/>
            <person name="Ang C.C."/>
            <person name="Tnah L.H."/>
            <person name="Lee C.T."/>
            <person name="Nishiyama T."/>
            <person name="Sese J."/>
            <person name="O'Brien M.J."/>
            <person name="Copetti D."/>
            <person name="Mohd Noor M.I."/>
            <person name="Ong R.C."/>
            <person name="Putra M."/>
            <person name="Sireger I.Z."/>
            <person name="Indrioko S."/>
            <person name="Kosugi Y."/>
            <person name="Izuno A."/>
            <person name="Isagi Y."/>
            <person name="Lee S.L."/>
            <person name="Shimizu K.K."/>
        </authorList>
    </citation>
    <scope>NUCLEOTIDE SEQUENCE [LARGE SCALE GENOMIC DNA]</scope>
    <source>
        <strain evidence="5">214</strain>
    </source>
</reference>
<dbReference type="PROSITE" id="PS50878">
    <property type="entry name" value="RT_POL"/>
    <property type="match status" value="1"/>
</dbReference>
<evidence type="ECO:0000313" key="6">
    <source>
        <dbReference type="Proteomes" id="UP001054252"/>
    </source>
</evidence>
<comment type="caution">
    <text evidence="5">The sequence shown here is derived from an EMBL/GenBank/DDBJ whole genome shotgun (WGS) entry which is preliminary data.</text>
</comment>
<keyword evidence="1" id="KW-0694">RNA-binding</keyword>